<dbReference type="InterPro" id="IPR029058">
    <property type="entry name" value="AB_hydrolase_fold"/>
</dbReference>
<reference evidence="4" key="2">
    <citation type="submission" date="2021-01" db="UniProtKB">
        <authorList>
            <consortium name="EnsemblPlants"/>
        </authorList>
    </citation>
    <scope>IDENTIFICATION</scope>
</reference>
<evidence type="ECO:0000259" key="3">
    <source>
        <dbReference type="Pfam" id="PF07859"/>
    </source>
</evidence>
<feature type="domain" description="Alpha/beta hydrolase fold-3" evidence="3">
    <location>
        <begin position="279"/>
        <end position="501"/>
    </location>
</feature>
<reference evidence="4 5" key="1">
    <citation type="journal article" date="2016" name="G3 (Bethesda)">
        <title>First Draft Assembly and Annotation of the Genome of a California Endemic Oak Quercus lobata Nee (Fagaceae).</title>
        <authorList>
            <person name="Sork V.L."/>
            <person name="Fitz-Gibbon S.T."/>
            <person name="Puiu D."/>
            <person name="Crepeau M."/>
            <person name="Gugger P.F."/>
            <person name="Sherman R."/>
            <person name="Stevens K."/>
            <person name="Langley C.H."/>
            <person name="Pellegrini M."/>
            <person name="Salzberg S.L."/>
        </authorList>
    </citation>
    <scope>NUCLEOTIDE SEQUENCE [LARGE SCALE GENOMIC DNA]</scope>
    <source>
        <strain evidence="4 5">cv. SW786</strain>
    </source>
</reference>
<proteinExistence type="inferred from homology"/>
<organism evidence="4 5">
    <name type="scientific">Quercus lobata</name>
    <name type="common">Valley oak</name>
    <dbReference type="NCBI Taxonomy" id="97700"/>
    <lineage>
        <taxon>Eukaryota</taxon>
        <taxon>Viridiplantae</taxon>
        <taxon>Streptophyta</taxon>
        <taxon>Embryophyta</taxon>
        <taxon>Tracheophyta</taxon>
        <taxon>Spermatophyta</taxon>
        <taxon>Magnoliopsida</taxon>
        <taxon>eudicotyledons</taxon>
        <taxon>Gunneridae</taxon>
        <taxon>Pentapetalae</taxon>
        <taxon>rosids</taxon>
        <taxon>fabids</taxon>
        <taxon>Fagales</taxon>
        <taxon>Fagaceae</taxon>
        <taxon>Quercus</taxon>
    </lineage>
</organism>
<evidence type="ECO:0000256" key="1">
    <source>
        <dbReference type="ARBA" id="ARBA00010515"/>
    </source>
</evidence>
<dbReference type="GO" id="GO:0016787">
    <property type="term" value="F:hydrolase activity"/>
    <property type="evidence" value="ECO:0007669"/>
    <property type="project" value="InterPro"/>
</dbReference>
<comment type="similarity">
    <text evidence="1">Belongs to the 'GDXG' lipolytic enzyme family.</text>
</comment>
<evidence type="ECO:0000256" key="2">
    <source>
        <dbReference type="SAM" id="MobiDB-lite"/>
    </source>
</evidence>
<evidence type="ECO:0000313" key="5">
    <source>
        <dbReference type="Proteomes" id="UP000594261"/>
    </source>
</evidence>
<dbReference type="Gramene" id="QL01p055328:mrna">
    <property type="protein sequence ID" value="QL01p055328:mrna"/>
    <property type="gene ID" value="QL01p055328"/>
</dbReference>
<evidence type="ECO:0000313" key="4">
    <source>
        <dbReference type="EnsemblPlants" id="QL01p055328:mrna"/>
    </source>
</evidence>
<dbReference type="EnsemblPlants" id="QL01p055328:mrna">
    <property type="protein sequence ID" value="QL01p055328:mrna"/>
    <property type="gene ID" value="QL01p055328"/>
</dbReference>
<dbReference type="OMA" id="PMEWDSS"/>
<dbReference type="PANTHER" id="PTHR23024:SF551">
    <property type="entry name" value="2-HYDROXYISOFLAVANONE DEHYDRATASE-LIKE"/>
    <property type="match status" value="1"/>
</dbReference>
<dbReference type="InterPro" id="IPR013094">
    <property type="entry name" value="AB_hydrolase_3"/>
</dbReference>
<dbReference type="Proteomes" id="UP000594261">
    <property type="component" value="Chromosome 1"/>
</dbReference>
<feature type="compositionally biased region" description="Polar residues" evidence="2">
    <location>
        <begin position="244"/>
        <end position="253"/>
    </location>
</feature>
<dbReference type="Gene3D" id="3.40.50.1820">
    <property type="entry name" value="alpha/beta hydrolase"/>
    <property type="match status" value="1"/>
</dbReference>
<dbReference type="InterPro" id="IPR050466">
    <property type="entry name" value="Carboxylest/Gibb_receptor"/>
</dbReference>
<dbReference type="SUPFAM" id="SSF53474">
    <property type="entry name" value="alpha/beta-Hydrolases"/>
    <property type="match status" value="1"/>
</dbReference>
<dbReference type="AlphaFoldDB" id="A0A7N2KR04"/>
<dbReference type="InParanoid" id="A0A7N2KR04"/>
<name>A0A7N2KR04_QUELO</name>
<dbReference type="PANTHER" id="PTHR23024">
    <property type="entry name" value="ARYLACETAMIDE DEACETYLASE"/>
    <property type="match status" value="1"/>
</dbReference>
<dbReference type="EMBL" id="LRBV02000001">
    <property type="status" value="NOT_ANNOTATED_CDS"/>
    <property type="molecule type" value="Genomic_DNA"/>
</dbReference>
<keyword evidence="5" id="KW-1185">Reference proteome</keyword>
<accession>A0A7N2KR04</accession>
<feature type="region of interest" description="Disordered" evidence="2">
    <location>
        <begin position="228"/>
        <end position="253"/>
    </location>
</feature>
<sequence length="523" mass="58064">MSDPGFIGIQVEKGVGPEHLSPRTSYPMEWDSSELIRGPLRSYPVGLWICRGLNCPRLLPRNCFVLCVVELGPQLSSDWAFGRSKDKWAWSTNCWAPQDTLAEVESFAHAARTWFTSISLMAFLQLHLKMKLLLKGKWERVMLEHHLAVILHSLYLRETVEASFCLLRLPFPPLLTIKALQASNNSFHSSIFSVSQPKAAMTSATKEVAIELLPLIRVYKDGSVERLEDTPIVPPSPDQDPETGVSSKDVTISEDPSISGRLYLPKLTSHNQNQKFPILVYFHGGGFCIESAFSSLYHCYLGNLVSQINVAVVSVEYRLAPEHPLPAAYEDCWAALQWVASQSAGNDKDPWLTNSGDFERIFIGGDSAGGNIVHNIAMRAGVESLPCGVKVLGAYFVHPYFWSSKPIGSESKEVHEKSLPSLVWNFVYPSVTGGVDNPMINPEGPGAPSLAGLGCDRLLVCVAGKDLIRDRGVWYVDMVRKSGWKGEIELFEVEGEDHVFHIFNIETENAKAMAKRLASFIFQ</sequence>
<dbReference type="Pfam" id="PF07859">
    <property type="entry name" value="Abhydrolase_3"/>
    <property type="match status" value="1"/>
</dbReference>
<protein>
    <recommendedName>
        <fullName evidence="3">Alpha/beta hydrolase fold-3 domain-containing protein</fullName>
    </recommendedName>
</protein>